<dbReference type="EnsemblPlants" id="KQJ93046">
    <property type="protein sequence ID" value="KQJ93046"/>
    <property type="gene ID" value="BRADI_3g02400v3"/>
</dbReference>
<dbReference type="Gramene" id="KQJ93046">
    <property type="protein sequence ID" value="KQJ93046"/>
    <property type="gene ID" value="BRADI_3g02400v3"/>
</dbReference>
<dbReference type="STRING" id="15368.I1HWN9"/>
<dbReference type="GeneID" id="104583923"/>
<evidence type="ECO:0000313" key="3">
    <source>
        <dbReference type="EnsemblPlants" id="KQJ93046"/>
    </source>
</evidence>
<dbReference type="HOGENOM" id="CLU_089542_5_0_1"/>
<dbReference type="PANTHER" id="PTHR31676">
    <property type="entry name" value="T31J12.3 PROTEIN-RELATED"/>
    <property type="match status" value="1"/>
</dbReference>
<reference evidence="3" key="3">
    <citation type="submission" date="2018-08" db="UniProtKB">
        <authorList>
            <consortium name="EnsemblPlants"/>
        </authorList>
    </citation>
    <scope>IDENTIFICATION</scope>
    <source>
        <strain evidence="3">cv. Bd21</strain>
    </source>
</reference>
<dbReference type="PANTHER" id="PTHR31676:SF14">
    <property type="entry name" value="OS03G0393600 PROTEIN"/>
    <property type="match status" value="1"/>
</dbReference>
<dbReference type="RefSeq" id="XP_010236246.1">
    <property type="nucleotide sequence ID" value="XM_010237944.1"/>
</dbReference>
<evidence type="ECO:0000256" key="1">
    <source>
        <dbReference type="SAM" id="SignalP"/>
    </source>
</evidence>
<dbReference type="KEGG" id="bdi:104583923"/>
<dbReference type="OMA" id="GECNFVV"/>
<dbReference type="Proteomes" id="UP000008810">
    <property type="component" value="Chromosome 3"/>
</dbReference>
<feature type="signal peptide" evidence="1">
    <location>
        <begin position="1"/>
        <end position="22"/>
    </location>
</feature>
<organism evidence="2">
    <name type="scientific">Brachypodium distachyon</name>
    <name type="common">Purple false brome</name>
    <name type="synonym">Trachynia distachya</name>
    <dbReference type="NCBI Taxonomy" id="15368"/>
    <lineage>
        <taxon>Eukaryota</taxon>
        <taxon>Viridiplantae</taxon>
        <taxon>Streptophyta</taxon>
        <taxon>Embryophyta</taxon>
        <taxon>Tracheophyta</taxon>
        <taxon>Spermatophyta</taxon>
        <taxon>Magnoliopsida</taxon>
        <taxon>Liliopsida</taxon>
        <taxon>Poales</taxon>
        <taxon>Poaceae</taxon>
        <taxon>BOP clade</taxon>
        <taxon>Pooideae</taxon>
        <taxon>Stipodae</taxon>
        <taxon>Brachypodieae</taxon>
        <taxon>Brachypodium</taxon>
    </lineage>
</organism>
<protein>
    <submittedName>
        <fullName evidence="2 3">Uncharacterized protein</fullName>
    </submittedName>
</protein>
<dbReference type="InterPro" id="IPR036758">
    <property type="entry name" value="At5g01610-like"/>
</dbReference>
<dbReference type="Pfam" id="PF04398">
    <property type="entry name" value="DUF538"/>
    <property type="match status" value="1"/>
</dbReference>
<sequence>MAIQHILLIAFVASILYDVSYATTAYDVLEQNNLPRGLLPQGVQSYKLHDGGLEVTLPNVCDFSVSVAGKQYKFRYGISVGGAIQSGSITQVYGVRVQVEFAWLRFNKVERAGDQLNLQLETSIVSFPVSAFAQSPKCN</sequence>
<dbReference type="FunCoup" id="I1HWN9">
    <property type="interactions" value="817"/>
</dbReference>
<dbReference type="AlphaFoldDB" id="I1HWN9"/>
<accession>I1HWN9</accession>
<feature type="chain" id="PRO_5014094865" evidence="1">
    <location>
        <begin position="23"/>
        <end position="139"/>
    </location>
</feature>
<dbReference type="Gene3D" id="2.30.240.10">
    <property type="entry name" value="At5g01610-like"/>
    <property type="match status" value="1"/>
</dbReference>
<evidence type="ECO:0000313" key="2">
    <source>
        <dbReference type="EMBL" id="KQJ93046.1"/>
    </source>
</evidence>
<keyword evidence="1" id="KW-0732">Signal</keyword>
<dbReference type="eggNOG" id="ENOG502R3FH">
    <property type="taxonomic scope" value="Eukaryota"/>
</dbReference>
<reference evidence="2 3" key="1">
    <citation type="journal article" date="2010" name="Nature">
        <title>Genome sequencing and analysis of the model grass Brachypodium distachyon.</title>
        <authorList>
            <consortium name="International Brachypodium Initiative"/>
        </authorList>
    </citation>
    <scope>NUCLEOTIDE SEQUENCE [LARGE SCALE GENOMIC DNA]</scope>
    <source>
        <strain evidence="2 3">Bd21</strain>
    </source>
</reference>
<dbReference type="SUPFAM" id="SSF141562">
    <property type="entry name" value="At5g01610-like"/>
    <property type="match status" value="1"/>
</dbReference>
<reference evidence="2" key="2">
    <citation type="submission" date="2017-06" db="EMBL/GenBank/DDBJ databases">
        <title>WGS assembly of Brachypodium distachyon.</title>
        <authorList>
            <consortium name="The International Brachypodium Initiative"/>
            <person name="Lucas S."/>
            <person name="Harmon-Smith M."/>
            <person name="Lail K."/>
            <person name="Tice H."/>
            <person name="Grimwood J."/>
            <person name="Bruce D."/>
            <person name="Barry K."/>
            <person name="Shu S."/>
            <person name="Lindquist E."/>
            <person name="Wang M."/>
            <person name="Pitluck S."/>
            <person name="Vogel J.P."/>
            <person name="Garvin D.F."/>
            <person name="Mockler T.C."/>
            <person name="Schmutz J."/>
            <person name="Rokhsar D."/>
            <person name="Bevan M.W."/>
        </authorList>
    </citation>
    <scope>NUCLEOTIDE SEQUENCE</scope>
    <source>
        <strain evidence="2">Bd21</strain>
    </source>
</reference>
<evidence type="ECO:0000313" key="4">
    <source>
        <dbReference type="Proteomes" id="UP000008810"/>
    </source>
</evidence>
<dbReference type="InterPro" id="IPR007493">
    <property type="entry name" value="DUF538"/>
</dbReference>
<keyword evidence="4" id="KW-1185">Reference proteome</keyword>
<dbReference type="EMBL" id="CM000882">
    <property type="protein sequence ID" value="KQJ93046.1"/>
    <property type="molecule type" value="Genomic_DNA"/>
</dbReference>
<gene>
    <name evidence="3" type="primary">LOC104583923</name>
    <name evidence="2" type="ORF">BRADI_3g02400v3</name>
</gene>
<dbReference type="OrthoDB" id="674545at2759"/>
<proteinExistence type="predicted"/>
<name>I1HWN9_BRADI</name>